<accession>A0A7R8D651</accession>
<sequence length="100" mass="11176">MIISDVARASSSISTRNQNSACVPKNATNYQCLKDERTEEYTNIAMNTSEEVSGAILDIDKFSAEEQSLREDWNIYYEIDQIFGGKSVPIGNGMTGIHRH</sequence>
<protein>
    <submittedName>
        <fullName evidence="2">(salmon louse) hypothetical protein</fullName>
    </submittedName>
</protein>
<name>A0A7R8D651_LEPSM</name>
<dbReference type="AlphaFoldDB" id="A0A7R8D651"/>
<evidence type="ECO:0000313" key="3">
    <source>
        <dbReference type="Proteomes" id="UP000675881"/>
    </source>
</evidence>
<organism evidence="2 3">
    <name type="scientific">Lepeophtheirus salmonis</name>
    <name type="common">Salmon louse</name>
    <name type="synonym">Caligus salmonis</name>
    <dbReference type="NCBI Taxonomy" id="72036"/>
    <lineage>
        <taxon>Eukaryota</taxon>
        <taxon>Metazoa</taxon>
        <taxon>Ecdysozoa</taxon>
        <taxon>Arthropoda</taxon>
        <taxon>Crustacea</taxon>
        <taxon>Multicrustacea</taxon>
        <taxon>Hexanauplia</taxon>
        <taxon>Copepoda</taxon>
        <taxon>Siphonostomatoida</taxon>
        <taxon>Caligidae</taxon>
        <taxon>Lepeophtheirus</taxon>
    </lineage>
</organism>
<keyword evidence="3" id="KW-1185">Reference proteome</keyword>
<evidence type="ECO:0000256" key="1">
    <source>
        <dbReference type="SAM" id="MobiDB-lite"/>
    </source>
</evidence>
<evidence type="ECO:0000313" key="2">
    <source>
        <dbReference type="EMBL" id="CAF3040984.1"/>
    </source>
</evidence>
<proteinExistence type="predicted"/>
<reference evidence="2" key="1">
    <citation type="submission" date="2021-02" db="EMBL/GenBank/DDBJ databases">
        <authorList>
            <person name="Bekaert M."/>
        </authorList>
    </citation>
    <scope>NUCLEOTIDE SEQUENCE</scope>
    <source>
        <strain evidence="2">IoA-00</strain>
    </source>
</reference>
<feature type="compositionally biased region" description="Polar residues" evidence="1">
    <location>
        <begin position="9"/>
        <end position="20"/>
    </location>
</feature>
<feature type="region of interest" description="Disordered" evidence="1">
    <location>
        <begin position="1"/>
        <end position="20"/>
    </location>
</feature>
<dbReference type="EMBL" id="HG994588">
    <property type="protein sequence ID" value="CAF3040984.1"/>
    <property type="molecule type" value="Genomic_DNA"/>
</dbReference>
<gene>
    <name evidence="2" type="ORF">LSAA_15181</name>
</gene>
<dbReference type="Proteomes" id="UP000675881">
    <property type="component" value="Chromosome 9"/>
</dbReference>